<evidence type="ECO:0000259" key="4">
    <source>
        <dbReference type="Pfam" id="PF03109"/>
    </source>
</evidence>
<dbReference type="InterPro" id="IPR011009">
    <property type="entry name" value="Kinase-like_dom_sf"/>
</dbReference>
<dbReference type="PANTHER" id="PTHR10566:SF113">
    <property type="entry name" value="PROTEIN ACTIVITY OF BC1 COMPLEX KINASE 7, CHLOROPLASTIC"/>
    <property type="match status" value="1"/>
</dbReference>
<dbReference type="Proteomes" id="UP000186235">
    <property type="component" value="Unassembled WGS sequence"/>
</dbReference>
<keyword evidence="5" id="KW-0830">Ubiquinone</keyword>
<keyword evidence="6" id="KW-1185">Reference proteome</keyword>
<dbReference type="AlphaFoldDB" id="A0A1N6N8U6"/>
<accession>A0A1N6N8U6</accession>
<evidence type="ECO:0000256" key="1">
    <source>
        <dbReference type="ARBA" id="ARBA00009670"/>
    </source>
</evidence>
<dbReference type="Pfam" id="PF03109">
    <property type="entry name" value="ABC1"/>
    <property type="match status" value="1"/>
</dbReference>
<keyword evidence="3" id="KW-1133">Transmembrane helix</keyword>
<feature type="transmembrane region" description="Helical" evidence="3">
    <location>
        <begin position="38"/>
        <end position="57"/>
    </location>
</feature>
<dbReference type="CDD" id="cd05121">
    <property type="entry name" value="ABC1_ADCK3-like"/>
    <property type="match status" value="1"/>
</dbReference>
<protein>
    <submittedName>
        <fullName evidence="5">Ubiquinone biosynthesis protein</fullName>
    </submittedName>
</protein>
<keyword evidence="3" id="KW-0812">Transmembrane</keyword>
<organism evidence="5 6">
    <name type="scientific">Cellulosimicrobium aquatile</name>
    <dbReference type="NCBI Taxonomy" id="1612203"/>
    <lineage>
        <taxon>Bacteria</taxon>
        <taxon>Bacillati</taxon>
        <taxon>Actinomycetota</taxon>
        <taxon>Actinomycetes</taxon>
        <taxon>Micrococcales</taxon>
        <taxon>Promicromonosporaceae</taxon>
        <taxon>Cellulosimicrobium</taxon>
    </lineage>
</organism>
<feature type="transmembrane region" description="Helical" evidence="3">
    <location>
        <begin position="655"/>
        <end position="679"/>
    </location>
</feature>
<sequence length="687" mass="71889">MQVVSGLLVGLFGLVFTVGMLLLLAATARRVMGAPVGWIRSAVVALAMLSVASWVLTGGLLDAGWSRPDGTLTVAPGVALVAVVLAFAWAFVLGLCVLLVLELLVPTGSVPGPWRALRGLRQGRRETRRYAQILGIGVRHGLGGALTRGARQPDGSRLSRTDQRRQAAALRDALSDAGVTFVKFGQVLSTRRDLLPAAFADALATLQSEVPPAPWSHVEAAVAGALGRPVDEAFADFSPEPLASASVGQVHAARLLDGRDVVVKVQRPGARAQVETDLAILGRLARRIERDTAWGRSLGVVDLADGFAASLREELDYTVELENTLALRAALARGAAGDRRPDDAADPGAGPRVRVPDVYPELSGTTLLVMERLDGVPLGRAADVLAGLDDAVRADLASRLLTATLEQVLVAGTFHADLHPGNVLVTADGRLGLLDMGSVGRLGEPDRLALAAVLLAVDADDAVAATDALLELLDAPVDLDVRRLERAVGQVIVRFRGAGASGAMFTALFRLVTDAGLAVPSQVAAAFRTFTSLEGTLRLLDPGFDLVAGARATAQPLVRRVVTPEGLRERATSLFLGLAPELERLPRRLAKITSDVEAGRLTVNVRSFAHPEDRAFLTGLVQQVVSTVIAAAAVVAAVVLVSADSGPELVEGLRLFAVLGAALGFVGTVLAVRVLVFAFRGTAARRG</sequence>
<dbReference type="RefSeq" id="WP_076404036.1">
    <property type="nucleotide sequence ID" value="NZ_FTMI01000001.1"/>
</dbReference>
<evidence type="ECO:0000256" key="3">
    <source>
        <dbReference type="SAM" id="Phobius"/>
    </source>
</evidence>
<keyword evidence="3" id="KW-0472">Membrane</keyword>
<dbReference type="PANTHER" id="PTHR10566">
    <property type="entry name" value="CHAPERONE-ACTIVITY OF BC1 COMPLEX CABC1 -RELATED"/>
    <property type="match status" value="1"/>
</dbReference>
<gene>
    <name evidence="5" type="ORF">SAMN05518682_0267</name>
</gene>
<proteinExistence type="inferred from homology"/>
<name>A0A1N6N8U6_9MICO</name>
<dbReference type="SUPFAM" id="SSF56112">
    <property type="entry name" value="Protein kinase-like (PK-like)"/>
    <property type="match status" value="1"/>
</dbReference>
<dbReference type="InterPro" id="IPR004147">
    <property type="entry name" value="ABC1_dom"/>
</dbReference>
<evidence type="ECO:0000313" key="5">
    <source>
        <dbReference type="EMBL" id="SIP88471.1"/>
    </source>
</evidence>
<reference evidence="6" key="1">
    <citation type="submission" date="2017-01" db="EMBL/GenBank/DDBJ databases">
        <authorList>
            <person name="Varghese N."/>
            <person name="Submissions S."/>
        </authorList>
    </citation>
    <scope>NUCLEOTIDE SEQUENCE [LARGE SCALE GENOMIC DNA]</scope>
    <source>
        <strain evidence="6">3bp</strain>
    </source>
</reference>
<feature type="domain" description="ABC1 atypical kinase-like" evidence="4">
    <location>
        <begin position="206"/>
        <end position="462"/>
    </location>
</feature>
<dbReference type="InterPro" id="IPR050154">
    <property type="entry name" value="UbiB_kinase"/>
</dbReference>
<feature type="transmembrane region" description="Helical" evidence="3">
    <location>
        <begin position="6"/>
        <end position="26"/>
    </location>
</feature>
<feature type="region of interest" description="Disordered" evidence="2">
    <location>
        <begin position="336"/>
        <end position="355"/>
    </location>
</feature>
<evidence type="ECO:0000313" key="6">
    <source>
        <dbReference type="Proteomes" id="UP000186235"/>
    </source>
</evidence>
<comment type="similarity">
    <text evidence="1">Belongs to the protein kinase superfamily. ADCK protein kinase family.</text>
</comment>
<dbReference type="EMBL" id="FTMI01000001">
    <property type="protein sequence ID" value="SIP88471.1"/>
    <property type="molecule type" value="Genomic_DNA"/>
</dbReference>
<feature type="transmembrane region" description="Helical" evidence="3">
    <location>
        <begin position="624"/>
        <end position="643"/>
    </location>
</feature>
<evidence type="ECO:0000256" key="2">
    <source>
        <dbReference type="SAM" id="MobiDB-lite"/>
    </source>
</evidence>
<feature type="transmembrane region" description="Helical" evidence="3">
    <location>
        <begin position="77"/>
        <end position="105"/>
    </location>
</feature>